<sequence length="48" mass="5212">MRVVIISDITPGALLNFGRLSFFLSAKSVRSAEAAAKIFTAASREEIR</sequence>
<comment type="caution">
    <text evidence="1">The sequence shown here is derived from an EMBL/GenBank/DDBJ whole genome shotgun (WGS) entry which is preliminary data.</text>
</comment>
<proteinExistence type="predicted"/>
<dbReference type="AlphaFoldDB" id="M6D0D5"/>
<evidence type="ECO:0000313" key="1">
    <source>
        <dbReference type="EMBL" id="EMJ94628.1"/>
    </source>
</evidence>
<evidence type="ECO:0000313" key="2">
    <source>
        <dbReference type="Proteomes" id="UP000011988"/>
    </source>
</evidence>
<reference evidence="1 2" key="1">
    <citation type="submission" date="2013-01" db="EMBL/GenBank/DDBJ databases">
        <authorList>
            <person name="Harkins D.M."/>
            <person name="Durkin A.S."/>
            <person name="Brinkac L.M."/>
            <person name="Haft D.H."/>
            <person name="Selengut J.D."/>
            <person name="Sanka R."/>
            <person name="DePew J."/>
            <person name="Purushe J."/>
            <person name="Galloway R.L."/>
            <person name="Vinetz J.M."/>
            <person name="Sutton G.G."/>
            <person name="Nierman W.C."/>
            <person name="Fouts D.E."/>
        </authorList>
    </citation>
    <scope>NUCLEOTIDE SEQUENCE [LARGE SCALE GENOMIC DNA]</scope>
    <source>
        <strain evidence="1 2">79601</strain>
    </source>
</reference>
<accession>M6D0D5</accession>
<name>M6D0D5_9LEPT</name>
<dbReference type="Proteomes" id="UP000011988">
    <property type="component" value="Unassembled WGS sequence"/>
</dbReference>
<gene>
    <name evidence="1" type="ORF">LEP1GSC194_0758</name>
</gene>
<organism evidence="1 2">
    <name type="scientific">Leptospira alstonii serovar Sichuan str. 79601</name>
    <dbReference type="NCBI Taxonomy" id="1218565"/>
    <lineage>
        <taxon>Bacteria</taxon>
        <taxon>Pseudomonadati</taxon>
        <taxon>Spirochaetota</taxon>
        <taxon>Spirochaetia</taxon>
        <taxon>Leptospirales</taxon>
        <taxon>Leptospiraceae</taxon>
        <taxon>Leptospira</taxon>
    </lineage>
</organism>
<dbReference type="EMBL" id="ANIK01000047">
    <property type="protein sequence ID" value="EMJ94628.1"/>
    <property type="molecule type" value="Genomic_DNA"/>
</dbReference>
<protein>
    <submittedName>
        <fullName evidence="1">Uncharacterized protein</fullName>
    </submittedName>
</protein>